<keyword evidence="5" id="KW-0201">Cytochrome c-type biogenesis</keyword>
<dbReference type="Gene3D" id="1.10.8.640">
    <property type="entry name" value="Cytochrome C biogenesis protein"/>
    <property type="match status" value="1"/>
</dbReference>
<dbReference type="CDD" id="cd16378">
    <property type="entry name" value="CcmH_N"/>
    <property type="match status" value="1"/>
</dbReference>
<dbReference type="PANTHER" id="PTHR47870">
    <property type="entry name" value="CYTOCHROME C-TYPE BIOGENESIS PROTEIN CCMH"/>
    <property type="match status" value="1"/>
</dbReference>
<gene>
    <name evidence="9" type="ORF">CSA60_02990</name>
</gene>
<feature type="transmembrane region" description="Helical" evidence="7">
    <location>
        <begin position="103"/>
        <end position="122"/>
    </location>
</feature>
<evidence type="ECO:0000313" key="9">
    <source>
        <dbReference type="EMBL" id="PIE24528.1"/>
    </source>
</evidence>
<evidence type="ECO:0000256" key="1">
    <source>
        <dbReference type="ARBA" id="ARBA00010342"/>
    </source>
</evidence>
<keyword evidence="6 7" id="KW-0408">Iron</keyword>
<dbReference type="GO" id="GO:0046872">
    <property type="term" value="F:metal ion binding"/>
    <property type="evidence" value="ECO:0007669"/>
    <property type="project" value="UniProtKB-KW"/>
</dbReference>
<organism evidence="9 10">
    <name type="scientific">Neptuniibacter caesariensis</name>
    <dbReference type="NCBI Taxonomy" id="207954"/>
    <lineage>
        <taxon>Bacteria</taxon>
        <taxon>Pseudomonadati</taxon>
        <taxon>Pseudomonadota</taxon>
        <taxon>Gammaproteobacteria</taxon>
        <taxon>Oceanospirillales</taxon>
        <taxon>Oceanospirillaceae</taxon>
        <taxon>Neptuniibacter</taxon>
    </lineage>
</organism>
<keyword evidence="4 7" id="KW-0732">Signal</keyword>
<dbReference type="AlphaFoldDB" id="A0A2G6JM89"/>
<dbReference type="InterPro" id="IPR005616">
    <property type="entry name" value="CcmH/CycL/Ccl2/NrfF_N"/>
</dbReference>
<evidence type="ECO:0000256" key="4">
    <source>
        <dbReference type="ARBA" id="ARBA00022729"/>
    </source>
</evidence>
<evidence type="ECO:0000256" key="2">
    <source>
        <dbReference type="ARBA" id="ARBA00022617"/>
    </source>
</evidence>
<evidence type="ECO:0000256" key="5">
    <source>
        <dbReference type="ARBA" id="ARBA00022748"/>
    </source>
</evidence>
<evidence type="ECO:0000256" key="3">
    <source>
        <dbReference type="ARBA" id="ARBA00022723"/>
    </source>
</evidence>
<evidence type="ECO:0000256" key="7">
    <source>
        <dbReference type="RuleBase" id="RU364112"/>
    </source>
</evidence>
<name>A0A2G6JM89_NEPCE</name>
<reference evidence="9 10" key="1">
    <citation type="submission" date="2017-10" db="EMBL/GenBank/DDBJ databases">
        <title>Novel microbial diversity and functional potential in the marine mammal oral microbiome.</title>
        <authorList>
            <person name="Dudek N.K."/>
            <person name="Sun C.L."/>
            <person name="Burstein D."/>
            <person name="Kantor R.S."/>
            <person name="Aliaga Goltsman D.S."/>
            <person name="Bik E.M."/>
            <person name="Thomas B.C."/>
            <person name="Banfield J.F."/>
            <person name="Relman D.A."/>
        </authorList>
    </citation>
    <scope>NUCLEOTIDE SEQUENCE [LARGE SCALE GENOMIC DNA]</scope>
    <source>
        <strain evidence="9">DOLJORAL78_47_21</strain>
    </source>
</reference>
<evidence type="ECO:0000313" key="10">
    <source>
        <dbReference type="Proteomes" id="UP000243469"/>
    </source>
</evidence>
<keyword evidence="7" id="KW-0472">Membrane</keyword>
<dbReference type="InterPro" id="IPR051263">
    <property type="entry name" value="C-type_cytochrome_biogenesis"/>
</dbReference>
<feature type="chain" id="PRO_5013429087" description="Cytochrome c-type biogenesis protein" evidence="7">
    <location>
        <begin position="19"/>
        <end position="158"/>
    </location>
</feature>
<evidence type="ECO:0000259" key="8">
    <source>
        <dbReference type="Pfam" id="PF03918"/>
    </source>
</evidence>
<accession>A0A2G6JM89</accession>
<dbReference type="Proteomes" id="UP000243469">
    <property type="component" value="Unassembled WGS sequence"/>
</dbReference>
<keyword evidence="2 7" id="KW-0349">Heme</keyword>
<proteinExistence type="inferred from homology"/>
<dbReference type="InterPro" id="IPR038297">
    <property type="entry name" value="CcmH/CycL/NrfF/Ccl2_sf"/>
</dbReference>
<comment type="similarity">
    <text evidence="1 7">Belongs to the CcmH/CycL/Ccl2/NrfF family.</text>
</comment>
<dbReference type="EMBL" id="PDSH01000016">
    <property type="protein sequence ID" value="PIE24528.1"/>
    <property type="molecule type" value="Genomic_DNA"/>
</dbReference>
<comment type="function">
    <text evidence="7">Possible subunit of a heme lyase.</text>
</comment>
<evidence type="ECO:0000256" key="6">
    <source>
        <dbReference type="ARBA" id="ARBA00023004"/>
    </source>
</evidence>
<protein>
    <recommendedName>
        <fullName evidence="7">Cytochrome c-type biogenesis protein</fullName>
    </recommendedName>
</protein>
<comment type="caution">
    <text evidence="9">The sequence shown here is derived from an EMBL/GenBank/DDBJ whole genome shotgun (WGS) entry which is preliminary data.</text>
</comment>
<keyword evidence="7" id="KW-0812">Transmembrane</keyword>
<dbReference type="GO" id="GO:0005886">
    <property type="term" value="C:plasma membrane"/>
    <property type="evidence" value="ECO:0007669"/>
    <property type="project" value="TreeGrafter"/>
</dbReference>
<dbReference type="GO" id="GO:0017004">
    <property type="term" value="P:cytochrome complex assembly"/>
    <property type="evidence" value="ECO:0007669"/>
    <property type="project" value="UniProtKB-KW"/>
</dbReference>
<dbReference type="STRING" id="207954.MED92_16805"/>
<keyword evidence="7" id="KW-1133">Transmembrane helix</keyword>
<keyword evidence="3 7" id="KW-0479">Metal-binding</keyword>
<dbReference type="FunFam" id="1.10.8.640:FF:000001">
    <property type="entry name" value="Cytochrome c-type biogenesis protein"/>
    <property type="match status" value="1"/>
</dbReference>
<dbReference type="PANTHER" id="PTHR47870:SF1">
    <property type="entry name" value="CYTOCHROME C-TYPE BIOGENESIS PROTEIN CCMH"/>
    <property type="match status" value="1"/>
</dbReference>
<sequence>MKKLIVLCLLLLPALSLAAIDTYEFADEATRERFRQLTFELRCPKCQNQNLQDSNSPIAADLREEVYKMLQSGSDNDEIIDFMVARYGEFVLYKPPVNRMTYLLWYGPSVLVVLGLIIMVMVSRKRKKVSKEGVDLEEQLSAEESQRLKDILDGKRDD</sequence>
<feature type="domain" description="CcmH/CycL/Ccl2/NrfF N-terminal" evidence="8">
    <location>
        <begin position="7"/>
        <end position="152"/>
    </location>
</feature>
<feature type="signal peptide" evidence="7">
    <location>
        <begin position="1"/>
        <end position="18"/>
    </location>
</feature>
<dbReference type="Pfam" id="PF03918">
    <property type="entry name" value="CcmH"/>
    <property type="match status" value="1"/>
</dbReference>